<sequence length="248" mass="25385">GRGAPPPPFPATWAPRAPSGRSPPPPPTHGCPPPTPKKRVPKDFNAAKKNPTRRFSRSVSTAPSVFSGVGTIIGWDSGELTASTGSGRYELRVELEDFENNTAAATYGTFALSPHAVSAEEDGYTLHVGNFVDGGAGRGARGGAPSRRGPSGGGTGSTSGVGRGYGVNVGHWEGLWGQRRPLGGVTGSTSAIGRGHRVNVGHWEGSPGQRRALGGVTGSTSGIGRGYGVNVGHWEGLRGQHRPLGGVT</sequence>
<feature type="compositionally biased region" description="Gly residues" evidence="1">
    <location>
        <begin position="150"/>
        <end position="164"/>
    </location>
</feature>
<keyword evidence="4" id="KW-1185">Reference proteome</keyword>
<proteinExistence type="predicted"/>
<feature type="region of interest" description="Disordered" evidence="1">
    <location>
        <begin position="137"/>
        <end position="164"/>
    </location>
</feature>
<evidence type="ECO:0000259" key="2">
    <source>
        <dbReference type="Pfam" id="PF00147"/>
    </source>
</evidence>
<dbReference type="Ensembl" id="ENSANIT00000011922.1">
    <property type="protein sequence ID" value="ENSANIP00000011524.1"/>
    <property type="gene ID" value="ENSANIG00000007794.1"/>
</dbReference>
<name>A0A8B9MRG6_9AVES</name>
<dbReference type="AlphaFoldDB" id="A0A8B9MRG6"/>
<organism evidence="3 4">
    <name type="scientific">Accipiter nisus</name>
    <name type="common">Eurasian sparrowhawk</name>
    <dbReference type="NCBI Taxonomy" id="211598"/>
    <lineage>
        <taxon>Eukaryota</taxon>
        <taxon>Metazoa</taxon>
        <taxon>Chordata</taxon>
        <taxon>Craniata</taxon>
        <taxon>Vertebrata</taxon>
        <taxon>Euteleostomi</taxon>
        <taxon>Archelosauria</taxon>
        <taxon>Archosauria</taxon>
        <taxon>Dinosauria</taxon>
        <taxon>Saurischia</taxon>
        <taxon>Theropoda</taxon>
        <taxon>Coelurosauria</taxon>
        <taxon>Aves</taxon>
        <taxon>Neognathae</taxon>
        <taxon>Neoaves</taxon>
        <taxon>Telluraves</taxon>
        <taxon>Accipitrimorphae</taxon>
        <taxon>Accipitriformes</taxon>
        <taxon>Accipitridae</taxon>
        <taxon>Accipitrinae</taxon>
        <taxon>Accipiter</taxon>
    </lineage>
</organism>
<protein>
    <recommendedName>
        <fullName evidence="2">Fibrinogen C-terminal domain-containing protein</fullName>
    </recommendedName>
</protein>
<feature type="compositionally biased region" description="Pro residues" evidence="1">
    <location>
        <begin position="21"/>
        <end position="35"/>
    </location>
</feature>
<accession>A0A8B9MRG6</accession>
<reference evidence="3" key="2">
    <citation type="submission" date="2025-09" db="UniProtKB">
        <authorList>
            <consortium name="Ensembl"/>
        </authorList>
    </citation>
    <scope>IDENTIFICATION</scope>
</reference>
<feature type="domain" description="Fibrinogen C-terminal" evidence="2">
    <location>
        <begin position="81"/>
        <end position="138"/>
    </location>
</feature>
<evidence type="ECO:0000256" key="1">
    <source>
        <dbReference type="SAM" id="MobiDB-lite"/>
    </source>
</evidence>
<feature type="compositionally biased region" description="Low complexity" evidence="1">
    <location>
        <begin position="11"/>
        <end position="20"/>
    </location>
</feature>
<evidence type="ECO:0000313" key="4">
    <source>
        <dbReference type="Proteomes" id="UP000694541"/>
    </source>
</evidence>
<dbReference type="SUPFAM" id="SSF56496">
    <property type="entry name" value="Fibrinogen C-terminal domain-like"/>
    <property type="match status" value="1"/>
</dbReference>
<dbReference type="Pfam" id="PF00147">
    <property type="entry name" value="Fibrinogen_C"/>
    <property type="match status" value="1"/>
</dbReference>
<feature type="region of interest" description="Disordered" evidence="1">
    <location>
        <begin position="1"/>
        <end position="61"/>
    </location>
</feature>
<evidence type="ECO:0000313" key="3">
    <source>
        <dbReference type="Ensembl" id="ENSANIP00000011524.1"/>
    </source>
</evidence>
<feature type="compositionally biased region" description="Pro residues" evidence="1">
    <location>
        <begin position="1"/>
        <end position="10"/>
    </location>
</feature>
<dbReference type="InterPro" id="IPR002181">
    <property type="entry name" value="Fibrinogen_a/b/g_C_dom"/>
</dbReference>
<dbReference type="InterPro" id="IPR036056">
    <property type="entry name" value="Fibrinogen-like_C"/>
</dbReference>
<feature type="region of interest" description="Disordered" evidence="1">
    <location>
        <begin position="199"/>
        <end position="219"/>
    </location>
</feature>
<reference evidence="3" key="1">
    <citation type="submission" date="2025-08" db="UniProtKB">
        <authorList>
            <consortium name="Ensembl"/>
        </authorList>
    </citation>
    <scope>IDENTIFICATION</scope>
</reference>
<dbReference type="Gene3D" id="3.90.215.10">
    <property type="entry name" value="Gamma Fibrinogen, chain A, domain 1"/>
    <property type="match status" value="1"/>
</dbReference>
<dbReference type="InterPro" id="IPR014716">
    <property type="entry name" value="Fibrinogen_a/b/g_C_1"/>
</dbReference>
<dbReference type="Proteomes" id="UP000694541">
    <property type="component" value="Unplaced"/>
</dbReference>